<dbReference type="PANTHER" id="PTHR38733:SF1">
    <property type="entry name" value="TYPE IV METHYL-DIRECTED RESTRICTION ENZYME ECOKMCRBC"/>
    <property type="match status" value="1"/>
</dbReference>
<dbReference type="OrthoDB" id="5148566at2"/>
<evidence type="ECO:0000313" key="2">
    <source>
        <dbReference type="Proteomes" id="UP000321034"/>
    </source>
</evidence>
<reference evidence="1 2" key="1">
    <citation type="submission" date="2019-08" db="EMBL/GenBank/DDBJ databases">
        <authorList>
            <person name="Dong K."/>
        </authorList>
    </citation>
    <scope>NUCLEOTIDE SEQUENCE [LARGE SCALE GENOMIC DNA]</scope>
    <source>
        <strain evidence="1 2">JCM14558</strain>
    </source>
</reference>
<proteinExistence type="predicted"/>
<accession>A0A5C8I0I1</accession>
<evidence type="ECO:0000313" key="1">
    <source>
        <dbReference type="EMBL" id="TXK12366.1"/>
    </source>
</evidence>
<gene>
    <name evidence="1" type="ORF">FVP77_02485</name>
</gene>
<organism evidence="1 2">
    <name type="scientific">Microbacterium hatanonis</name>
    <dbReference type="NCBI Taxonomy" id="404366"/>
    <lineage>
        <taxon>Bacteria</taxon>
        <taxon>Bacillati</taxon>
        <taxon>Actinomycetota</taxon>
        <taxon>Actinomycetes</taxon>
        <taxon>Micrococcales</taxon>
        <taxon>Microbacteriaceae</taxon>
        <taxon>Microbacterium</taxon>
    </lineage>
</organism>
<dbReference type="Pfam" id="PF10117">
    <property type="entry name" value="McrBC"/>
    <property type="match status" value="1"/>
</dbReference>
<keyword evidence="1" id="KW-0255">Endonuclease</keyword>
<keyword evidence="2" id="KW-1185">Reference proteome</keyword>
<keyword evidence="1" id="KW-0540">Nuclease</keyword>
<dbReference type="Proteomes" id="UP000321034">
    <property type="component" value="Unassembled WGS sequence"/>
</dbReference>
<dbReference type="PANTHER" id="PTHR38733">
    <property type="entry name" value="PROTEIN MCRC"/>
    <property type="match status" value="1"/>
</dbReference>
<keyword evidence="1" id="KW-0378">Hydrolase</keyword>
<sequence length="408" mass="44952">MTEVRRLTLSESFEPFVAQLSEAQSRALHASKLVSVVSASADSAVMQPSGRVGAVRVGDLQVEVWPKQKVKLAHLIFMLGYAADPGFRPEAVDAEAYDELWPALAESLARLCERALLGGVLQGYRTVEESSIVVRGRIRVADQLRRHAGQISPTEIAYDEYMTDIAENRILRTALRRMRAVPRLRPEVAARLSHLDNRLDGVAVLRRGAPLPSWRPTRLNARYVPALRLAELVIRNTAAQAGEGGVEIAAFVVTMWKVFEDFVTTALREAIAEGGRRAVPQKRWPFDEPRFDGVGRVPMAIDLLEYDGTAPVMVYDAKYKAAAGDGGYPNADFYQMLAYCTTVGLDRAVLVYAQGGHPVDRRVVNSPVTIREWPLDLSLSPLEMLDSIRRAVEAASEPLEGTVYGVSA</sequence>
<dbReference type="RefSeq" id="WP_147893097.1">
    <property type="nucleotide sequence ID" value="NZ_BAAANR010000001.1"/>
</dbReference>
<comment type="caution">
    <text evidence="1">The sequence shown here is derived from an EMBL/GenBank/DDBJ whole genome shotgun (WGS) entry which is preliminary data.</text>
</comment>
<protein>
    <submittedName>
        <fullName evidence="1">Restriction endonuclease</fullName>
    </submittedName>
</protein>
<name>A0A5C8I0I1_9MICO</name>
<dbReference type="AlphaFoldDB" id="A0A5C8I0I1"/>
<dbReference type="InterPro" id="IPR019292">
    <property type="entry name" value="McrC"/>
</dbReference>
<dbReference type="EMBL" id="VRSV01000001">
    <property type="protein sequence ID" value="TXK12366.1"/>
    <property type="molecule type" value="Genomic_DNA"/>
</dbReference>
<dbReference type="GO" id="GO:0004519">
    <property type="term" value="F:endonuclease activity"/>
    <property type="evidence" value="ECO:0007669"/>
    <property type="project" value="UniProtKB-KW"/>
</dbReference>